<evidence type="ECO:0000256" key="9">
    <source>
        <dbReference type="ARBA" id="ARBA00023052"/>
    </source>
</evidence>
<dbReference type="EMBL" id="ACCJ01000095">
    <property type="protein sequence ID" value="EEG56100.1"/>
    <property type="molecule type" value="Genomic_DNA"/>
</dbReference>
<evidence type="ECO:0000256" key="10">
    <source>
        <dbReference type="ARBA" id="ARBA00023304"/>
    </source>
</evidence>
<comment type="pathway">
    <text evidence="1 12">Amino-acid biosynthesis; L-isoleucine biosynthesis; L-isoleucine from 2-oxobutanoate: step 1/4.</text>
</comment>
<dbReference type="InterPro" id="IPR029035">
    <property type="entry name" value="DHS-like_NAD/FAD-binding_dom"/>
</dbReference>
<dbReference type="NCBIfam" id="TIGR00118">
    <property type="entry name" value="acolac_lg"/>
    <property type="match status" value="1"/>
</dbReference>
<reference evidence="16 17" key="1">
    <citation type="submission" date="2009-01" db="EMBL/GenBank/DDBJ databases">
        <authorList>
            <person name="Fulton L."/>
            <person name="Clifton S."/>
            <person name="Fulton B."/>
            <person name="Xu J."/>
            <person name="Minx P."/>
            <person name="Pepin K.H."/>
            <person name="Johnson M."/>
            <person name="Bhonagiri V."/>
            <person name="Nash W.E."/>
            <person name="Mardis E.R."/>
            <person name="Wilson R.K."/>
        </authorList>
    </citation>
    <scope>NUCLEOTIDE SEQUENCE [LARGE SCALE GENOMIC DNA]</scope>
    <source>
        <strain evidence="16 17">DSM 15981</strain>
    </source>
</reference>
<dbReference type="InterPro" id="IPR039368">
    <property type="entry name" value="AHAS_TPP"/>
</dbReference>
<keyword evidence="6 12" id="KW-0808">Transferase</keyword>
<dbReference type="GO" id="GO:0003984">
    <property type="term" value="F:acetolactate synthase activity"/>
    <property type="evidence" value="ECO:0007669"/>
    <property type="project" value="UniProtKB-EC"/>
</dbReference>
<dbReference type="GO" id="GO:0009097">
    <property type="term" value="P:isoleucine biosynthetic process"/>
    <property type="evidence" value="ECO:0007669"/>
    <property type="project" value="UniProtKB-UniPathway"/>
</dbReference>
<feature type="domain" description="Thiamine pyrophosphate enzyme central" evidence="13">
    <location>
        <begin position="192"/>
        <end position="327"/>
    </location>
</feature>
<feature type="domain" description="Thiamine pyrophosphate enzyme N-terminal TPP-binding" evidence="15">
    <location>
        <begin position="3"/>
        <end position="118"/>
    </location>
</feature>
<dbReference type="PANTHER" id="PTHR18968">
    <property type="entry name" value="THIAMINE PYROPHOSPHATE ENZYMES"/>
    <property type="match status" value="1"/>
</dbReference>
<comment type="pathway">
    <text evidence="2 12">Amino-acid biosynthesis; L-valine biosynthesis; L-valine from pyruvate: step 1/4.</text>
</comment>
<dbReference type="InterPro" id="IPR029061">
    <property type="entry name" value="THDP-binding"/>
</dbReference>
<dbReference type="CDD" id="cd02015">
    <property type="entry name" value="TPP_AHAS"/>
    <property type="match status" value="1"/>
</dbReference>
<dbReference type="Gene3D" id="3.40.50.1220">
    <property type="entry name" value="TPP-binding domain"/>
    <property type="match status" value="1"/>
</dbReference>
<evidence type="ECO:0000259" key="14">
    <source>
        <dbReference type="Pfam" id="PF02775"/>
    </source>
</evidence>
<evidence type="ECO:0000256" key="11">
    <source>
        <dbReference type="ARBA" id="ARBA00048670"/>
    </source>
</evidence>
<keyword evidence="10 12" id="KW-0100">Branched-chain amino acid biosynthesis</keyword>
<dbReference type="InterPro" id="IPR045229">
    <property type="entry name" value="TPP_enz"/>
</dbReference>
<dbReference type="InterPro" id="IPR000399">
    <property type="entry name" value="TPP-bd_CS"/>
</dbReference>
<dbReference type="FunFam" id="3.40.50.970:FF:000007">
    <property type="entry name" value="Acetolactate synthase"/>
    <property type="match status" value="1"/>
</dbReference>
<keyword evidence="7 12" id="KW-0479">Metal-binding</keyword>
<dbReference type="Pfam" id="PF02775">
    <property type="entry name" value="TPP_enzyme_C"/>
    <property type="match status" value="1"/>
</dbReference>
<dbReference type="CDD" id="cd07035">
    <property type="entry name" value="TPP_PYR_POX_like"/>
    <property type="match status" value="1"/>
</dbReference>
<dbReference type="Pfam" id="PF00205">
    <property type="entry name" value="TPP_enzyme_M"/>
    <property type="match status" value="1"/>
</dbReference>
<dbReference type="FunFam" id="3.40.50.1220:FF:000008">
    <property type="entry name" value="Acetolactate synthase"/>
    <property type="match status" value="1"/>
</dbReference>
<dbReference type="UniPathway" id="UPA00047">
    <property type="reaction ID" value="UER00055"/>
</dbReference>
<dbReference type="GO" id="GO:0000287">
    <property type="term" value="F:magnesium ion binding"/>
    <property type="evidence" value="ECO:0007669"/>
    <property type="project" value="UniProtKB-UniRule"/>
</dbReference>
<evidence type="ECO:0000256" key="3">
    <source>
        <dbReference type="ARBA" id="ARBA00007812"/>
    </source>
</evidence>
<accession>C0CXV1</accession>
<dbReference type="HOGENOM" id="CLU_013748_1_2_9"/>
<evidence type="ECO:0000256" key="1">
    <source>
        <dbReference type="ARBA" id="ARBA00004974"/>
    </source>
</evidence>
<dbReference type="PANTHER" id="PTHR18968:SF13">
    <property type="entry name" value="ACETOLACTATE SYNTHASE CATALYTIC SUBUNIT, MITOCHONDRIAL"/>
    <property type="match status" value="1"/>
</dbReference>
<evidence type="ECO:0000256" key="2">
    <source>
        <dbReference type="ARBA" id="ARBA00005025"/>
    </source>
</evidence>
<dbReference type="RefSeq" id="WP_007709222.1">
    <property type="nucleotide sequence ID" value="NZ_CP102272.1"/>
</dbReference>
<dbReference type="Gene3D" id="3.40.50.970">
    <property type="match status" value="2"/>
</dbReference>
<reference evidence="16 17" key="2">
    <citation type="submission" date="2009-02" db="EMBL/GenBank/DDBJ databases">
        <title>Draft genome sequence of Clostridium asparagiforme (DSM 15981).</title>
        <authorList>
            <person name="Sudarsanam P."/>
            <person name="Ley R."/>
            <person name="Guruge J."/>
            <person name="Turnbaugh P.J."/>
            <person name="Mahowald M."/>
            <person name="Liep D."/>
            <person name="Gordon J."/>
        </authorList>
    </citation>
    <scope>NUCLEOTIDE SEQUENCE [LARGE SCALE GENOMIC DNA]</scope>
    <source>
        <strain evidence="16 17">DSM 15981</strain>
    </source>
</reference>
<protein>
    <recommendedName>
        <fullName evidence="4 12">Acetolactate synthase</fullName>
        <ecNumber evidence="4 12">2.2.1.6</ecNumber>
    </recommendedName>
</protein>
<organism evidence="16 17">
    <name type="scientific">[Clostridium] asparagiforme DSM 15981</name>
    <dbReference type="NCBI Taxonomy" id="518636"/>
    <lineage>
        <taxon>Bacteria</taxon>
        <taxon>Bacillati</taxon>
        <taxon>Bacillota</taxon>
        <taxon>Clostridia</taxon>
        <taxon>Lachnospirales</taxon>
        <taxon>Lachnospiraceae</taxon>
        <taxon>Enterocloster</taxon>
    </lineage>
</organism>
<comment type="caution">
    <text evidence="16">The sequence shown here is derived from an EMBL/GenBank/DDBJ whole genome shotgun (WGS) entry which is preliminary data.</text>
</comment>
<dbReference type="GO" id="GO:0050660">
    <property type="term" value="F:flavin adenine dinucleotide binding"/>
    <property type="evidence" value="ECO:0007669"/>
    <property type="project" value="InterPro"/>
</dbReference>
<dbReference type="SUPFAM" id="SSF52467">
    <property type="entry name" value="DHS-like NAD/FAD-binding domain"/>
    <property type="match status" value="1"/>
</dbReference>
<sequence>MITGAELFVKALKAEQVDTLFAYPGGQAIDLFNALYGEWDIDVILPRHEQGLVHAADGYARSTGKTGVCLVTSGPGATNLVTGIATANYDSVPLVCFTGQVPTGLIGNDAFQEVDIVGITRNICKYAVTVRKRDDLAETIKKAFYIARTGKPGVVVIDLPKDIQQAYGSDEYPEEVEIRGYKPKGSVHAGQIKKAVEVLNRAKKPVFLIGGGVIISRAQDEMQRLAEATGVPVITTIMGKGAIPTTHDLYIGNIGIHGSYAANTAISHCDVLFSIGTRFNDRITGKIGEFAPNAAIIHIDIDPASISRNIAVDIPIVADAKSAISALLEKAQPGGTGKWLEEINVWKKQHPISMGPEGLTPQKIISAINDAFDNVIIATDVGQNQLWATQFLELRKNRQLLTSGGLGTMGYGLPAAIGAKIGNPDRDVIVITGDGGMQMNIQEMATAVCCGLPLIICILNNGYLGNVRQWQEMFFNKRYSGTCMRRRRSCPPDCNSPADRCPEYTPDFIKLAESYGANGIRVTSETEIAAALTAAKGTPKVPTVIEFLIEREANVLPIVPPGNALDHMILESGDN</sequence>
<feature type="domain" description="Thiamine pyrophosphate enzyme TPP-binding" evidence="14">
    <location>
        <begin position="380"/>
        <end position="546"/>
    </location>
</feature>
<evidence type="ECO:0000256" key="7">
    <source>
        <dbReference type="ARBA" id="ARBA00022723"/>
    </source>
</evidence>
<evidence type="ECO:0000313" key="16">
    <source>
        <dbReference type="EMBL" id="EEG56100.1"/>
    </source>
</evidence>
<dbReference type="InterPro" id="IPR012846">
    <property type="entry name" value="Acetolactate_synth_lsu"/>
</dbReference>
<keyword evidence="5 12" id="KW-0028">Amino-acid biosynthesis</keyword>
<comment type="cofactor">
    <cofactor evidence="12">
        <name>thiamine diphosphate</name>
        <dbReference type="ChEBI" id="CHEBI:58937"/>
    </cofactor>
    <text evidence="12">Binds 1 thiamine pyrophosphate per subunit.</text>
</comment>
<dbReference type="GO" id="GO:0005948">
    <property type="term" value="C:acetolactate synthase complex"/>
    <property type="evidence" value="ECO:0007669"/>
    <property type="project" value="TreeGrafter"/>
</dbReference>
<evidence type="ECO:0000259" key="15">
    <source>
        <dbReference type="Pfam" id="PF02776"/>
    </source>
</evidence>
<dbReference type="PROSITE" id="PS00187">
    <property type="entry name" value="TPP_ENZYMES"/>
    <property type="match status" value="1"/>
</dbReference>
<dbReference type="InterPro" id="IPR012001">
    <property type="entry name" value="Thiamin_PyroP_enz_TPP-bd_dom"/>
</dbReference>
<comment type="catalytic activity">
    <reaction evidence="11 12">
        <text>2 pyruvate + H(+) = (2S)-2-acetolactate + CO2</text>
        <dbReference type="Rhea" id="RHEA:25249"/>
        <dbReference type="ChEBI" id="CHEBI:15361"/>
        <dbReference type="ChEBI" id="CHEBI:15378"/>
        <dbReference type="ChEBI" id="CHEBI:16526"/>
        <dbReference type="ChEBI" id="CHEBI:58476"/>
        <dbReference type="EC" id="2.2.1.6"/>
    </reaction>
</comment>
<evidence type="ECO:0000256" key="5">
    <source>
        <dbReference type="ARBA" id="ARBA00022605"/>
    </source>
</evidence>
<dbReference type="AlphaFoldDB" id="C0CXV1"/>
<evidence type="ECO:0000256" key="12">
    <source>
        <dbReference type="RuleBase" id="RU003591"/>
    </source>
</evidence>
<dbReference type="GO" id="GO:0030976">
    <property type="term" value="F:thiamine pyrophosphate binding"/>
    <property type="evidence" value="ECO:0007669"/>
    <property type="project" value="UniProtKB-UniRule"/>
</dbReference>
<dbReference type="GO" id="GO:0009099">
    <property type="term" value="P:L-valine biosynthetic process"/>
    <property type="evidence" value="ECO:0007669"/>
    <property type="project" value="UniProtKB-UniPathway"/>
</dbReference>
<evidence type="ECO:0000256" key="6">
    <source>
        <dbReference type="ARBA" id="ARBA00022679"/>
    </source>
</evidence>
<gene>
    <name evidence="16" type="primary">ilvB</name>
    <name evidence="16" type="ORF">CLOSTASPAR_01826</name>
</gene>
<comment type="similarity">
    <text evidence="3 12">Belongs to the TPP enzyme family.</text>
</comment>
<name>C0CXV1_9FIRM</name>
<dbReference type="Proteomes" id="UP000004756">
    <property type="component" value="Unassembled WGS sequence"/>
</dbReference>
<evidence type="ECO:0000313" key="17">
    <source>
        <dbReference type="Proteomes" id="UP000004756"/>
    </source>
</evidence>
<evidence type="ECO:0000256" key="8">
    <source>
        <dbReference type="ARBA" id="ARBA00022842"/>
    </source>
</evidence>
<evidence type="ECO:0000259" key="13">
    <source>
        <dbReference type="Pfam" id="PF00205"/>
    </source>
</evidence>
<dbReference type="Pfam" id="PF02776">
    <property type="entry name" value="TPP_enzyme_N"/>
    <property type="match status" value="1"/>
</dbReference>
<dbReference type="SUPFAM" id="SSF52518">
    <property type="entry name" value="Thiamin diphosphate-binding fold (THDP-binding)"/>
    <property type="match status" value="2"/>
</dbReference>
<comment type="cofactor">
    <cofactor evidence="12">
        <name>Mg(2+)</name>
        <dbReference type="ChEBI" id="CHEBI:18420"/>
    </cofactor>
    <text evidence="12">Binds 1 Mg(2+) ion per subunit.</text>
</comment>
<evidence type="ECO:0000256" key="4">
    <source>
        <dbReference type="ARBA" id="ARBA00013145"/>
    </source>
</evidence>
<keyword evidence="17" id="KW-1185">Reference proteome</keyword>
<dbReference type="UniPathway" id="UPA00049">
    <property type="reaction ID" value="UER00059"/>
</dbReference>
<dbReference type="InterPro" id="IPR012000">
    <property type="entry name" value="Thiamin_PyroP_enz_cen_dom"/>
</dbReference>
<dbReference type="EC" id="2.2.1.6" evidence="4 12"/>
<keyword evidence="9 12" id="KW-0786">Thiamine pyrophosphate</keyword>
<dbReference type="InterPro" id="IPR011766">
    <property type="entry name" value="TPP_enzyme_TPP-bd"/>
</dbReference>
<proteinExistence type="inferred from homology"/>
<keyword evidence="8 12" id="KW-0460">Magnesium</keyword>